<reference evidence="11" key="1">
    <citation type="journal article" date="2022" name="Cell">
        <title>Design, construction, and in vivo augmentation of a complex gut microbiome.</title>
        <authorList>
            <person name="Cheng A.G."/>
            <person name="Ho P.Y."/>
            <person name="Aranda-Diaz A."/>
            <person name="Jain S."/>
            <person name="Yu F.B."/>
            <person name="Meng X."/>
            <person name="Wang M."/>
            <person name="Iakiviak M."/>
            <person name="Nagashima K."/>
            <person name="Zhao A."/>
            <person name="Murugkar P."/>
            <person name="Patil A."/>
            <person name="Atabakhsh K."/>
            <person name="Weakley A."/>
            <person name="Yan J."/>
            <person name="Brumbaugh A.R."/>
            <person name="Higginbottom S."/>
            <person name="Dimas A."/>
            <person name="Shiver A.L."/>
            <person name="Deutschbauer A."/>
            <person name="Neff N."/>
            <person name="Sonnenburg J.L."/>
            <person name="Huang K.C."/>
            <person name="Fischbach M.A."/>
        </authorList>
    </citation>
    <scope>NUCLEOTIDE SEQUENCE</scope>
    <source>
        <strain evidence="11">DSM 19829</strain>
    </source>
</reference>
<protein>
    <recommendedName>
        <fullName evidence="3">Multidrug export protein MepA</fullName>
    </recommendedName>
</protein>
<keyword evidence="4" id="KW-0813">Transport</keyword>
<proteinExistence type="inferred from homology"/>
<evidence type="ECO:0000256" key="3">
    <source>
        <dbReference type="ARBA" id="ARBA00022106"/>
    </source>
</evidence>
<dbReference type="CDD" id="cd13143">
    <property type="entry name" value="MATE_MepA_like"/>
    <property type="match status" value="1"/>
</dbReference>
<evidence type="ECO:0000256" key="4">
    <source>
        <dbReference type="ARBA" id="ARBA00022448"/>
    </source>
</evidence>
<dbReference type="EMBL" id="CP102290">
    <property type="protein sequence ID" value="UWP61094.1"/>
    <property type="molecule type" value="Genomic_DNA"/>
</dbReference>
<evidence type="ECO:0000256" key="7">
    <source>
        <dbReference type="ARBA" id="ARBA00022989"/>
    </source>
</evidence>
<feature type="transmembrane region" description="Helical" evidence="10">
    <location>
        <begin position="96"/>
        <end position="120"/>
    </location>
</feature>
<dbReference type="Pfam" id="PF01554">
    <property type="entry name" value="MatE"/>
    <property type="match status" value="2"/>
</dbReference>
<evidence type="ECO:0000256" key="8">
    <source>
        <dbReference type="ARBA" id="ARBA00023136"/>
    </source>
</evidence>
<dbReference type="PANTHER" id="PTHR43823:SF3">
    <property type="entry name" value="MULTIDRUG EXPORT PROTEIN MEPA"/>
    <property type="match status" value="1"/>
</dbReference>
<feature type="transmembrane region" description="Helical" evidence="10">
    <location>
        <begin position="172"/>
        <end position="192"/>
    </location>
</feature>
<dbReference type="InterPro" id="IPR048279">
    <property type="entry name" value="MdtK-like"/>
</dbReference>
<dbReference type="PANTHER" id="PTHR43823">
    <property type="entry name" value="SPORULATION PROTEIN YKVU"/>
    <property type="match status" value="1"/>
</dbReference>
<evidence type="ECO:0000313" key="12">
    <source>
        <dbReference type="Proteomes" id="UP001060164"/>
    </source>
</evidence>
<organism evidence="11 12">
    <name type="scientific">Ruminococcus gauvreauii</name>
    <dbReference type="NCBI Taxonomy" id="438033"/>
    <lineage>
        <taxon>Bacteria</taxon>
        <taxon>Bacillati</taxon>
        <taxon>Bacillota</taxon>
        <taxon>Clostridia</taxon>
        <taxon>Eubacteriales</taxon>
        <taxon>Oscillospiraceae</taxon>
        <taxon>Ruminococcus</taxon>
    </lineage>
</organism>
<feature type="transmembrane region" description="Helical" evidence="10">
    <location>
        <begin position="368"/>
        <end position="386"/>
    </location>
</feature>
<feature type="transmembrane region" description="Helical" evidence="10">
    <location>
        <begin position="398"/>
        <end position="420"/>
    </location>
</feature>
<evidence type="ECO:0000256" key="9">
    <source>
        <dbReference type="ARBA" id="ARBA00023251"/>
    </source>
</evidence>
<dbReference type="InterPro" id="IPR051327">
    <property type="entry name" value="MATE_MepA_subfamily"/>
</dbReference>
<keyword evidence="7 10" id="KW-1133">Transmembrane helix</keyword>
<feature type="transmembrane region" description="Helical" evidence="10">
    <location>
        <begin position="426"/>
        <end position="445"/>
    </location>
</feature>
<comment type="similarity">
    <text evidence="2">Belongs to the multi antimicrobial extrusion (MATE) (TC 2.A.66.1) family. MepA subfamily.</text>
</comment>
<name>A0ABY5VKG1_9FIRM</name>
<keyword evidence="8 10" id="KW-0472">Membrane</keyword>
<evidence type="ECO:0000256" key="5">
    <source>
        <dbReference type="ARBA" id="ARBA00022475"/>
    </source>
</evidence>
<dbReference type="InterPro" id="IPR045070">
    <property type="entry name" value="MATE_MepA-like"/>
</dbReference>
<gene>
    <name evidence="11" type="ORF">NQ502_08710</name>
</gene>
<feature type="transmembrane region" description="Helical" evidence="10">
    <location>
        <begin position="324"/>
        <end position="346"/>
    </location>
</feature>
<keyword evidence="6 10" id="KW-0812">Transmembrane</keyword>
<accession>A0ABY5VKG1</accession>
<evidence type="ECO:0000256" key="6">
    <source>
        <dbReference type="ARBA" id="ARBA00022692"/>
    </source>
</evidence>
<evidence type="ECO:0000313" key="11">
    <source>
        <dbReference type="EMBL" id="UWP61094.1"/>
    </source>
</evidence>
<keyword evidence="5" id="KW-1003">Cell membrane</keyword>
<feature type="transmembrane region" description="Helical" evidence="10">
    <location>
        <begin position="20"/>
        <end position="39"/>
    </location>
</feature>
<feature type="transmembrane region" description="Helical" evidence="10">
    <location>
        <begin position="240"/>
        <end position="259"/>
    </location>
</feature>
<evidence type="ECO:0000256" key="10">
    <source>
        <dbReference type="SAM" id="Phobius"/>
    </source>
</evidence>
<feature type="transmembrane region" description="Helical" evidence="10">
    <location>
        <begin position="279"/>
        <end position="303"/>
    </location>
</feature>
<keyword evidence="9" id="KW-0046">Antibiotic resistance</keyword>
<dbReference type="Proteomes" id="UP001060164">
    <property type="component" value="Chromosome"/>
</dbReference>
<evidence type="ECO:0000256" key="1">
    <source>
        <dbReference type="ARBA" id="ARBA00004651"/>
    </source>
</evidence>
<sequence>MPTNQTGSNPLGVEPINKLLTRFAVPSIIAMLVSALYNIVDQLFIGHSVGTLGNAATNIAFPLTITCTALSLMCGIGGSANFNLSLGRNDKDEARRYAGSAICMLFSLGLILCIVVRIFLHPMMILFGATADIMDYSVTYTSITSLGFPFLILTVGGSNLIRADGSPRFSMLCTLTGAVINTILDPLFIFGFDMGMAGAALATIIGQIVSSIMVIVYFTRFKTVHLTLKSLIPSFKYCRDIVALGMAPCFNQLAMMVVQIAMNNILRHYGAQSNYGSEIPLACAGIITKVNMIFFSLCIGISQGLQPIVSFNYGAEKYHRVRKAYLKAAAAATIASCIAFLCFQLFPRQIIGLFGSGTEEYFHFAEEYFRIFLFFTFINGLQPVSANFFTSIGKAGKGIFLSLTRQIIFLLPLIIILPMVMGIDGVMFSAPIADFMAAVLVIYFMRKELKELTVLAASEHVEAA</sequence>
<feature type="transmembrane region" description="Helical" evidence="10">
    <location>
        <begin position="140"/>
        <end position="160"/>
    </location>
</feature>
<comment type="subcellular location">
    <subcellularLocation>
        <location evidence="1">Cell membrane</location>
        <topology evidence="1">Multi-pass membrane protein</topology>
    </subcellularLocation>
</comment>
<dbReference type="InterPro" id="IPR002528">
    <property type="entry name" value="MATE_fam"/>
</dbReference>
<feature type="transmembrane region" description="Helical" evidence="10">
    <location>
        <begin position="59"/>
        <end position="84"/>
    </location>
</feature>
<feature type="transmembrane region" description="Helical" evidence="10">
    <location>
        <begin position="198"/>
        <end position="219"/>
    </location>
</feature>
<keyword evidence="12" id="KW-1185">Reference proteome</keyword>
<dbReference type="RefSeq" id="WP_028528309.1">
    <property type="nucleotide sequence ID" value="NZ_CABLBR010000009.1"/>
</dbReference>
<evidence type="ECO:0000256" key="2">
    <source>
        <dbReference type="ARBA" id="ARBA00008417"/>
    </source>
</evidence>
<dbReference type="PIRSF" id="PIRSF006603">
    <property type="entry name" value="DinF"/>
    <property type="match status" value="1"/>
</dbReference>